<evidence type="ECO:0000256" key="1">
    <source>
        <dbReference type="SAM" id="MobiDB-lite"/>
    </source>
</evidence>
<evidence type="ECO:0000313" key="3">
    <source>
        <dbReference type="Proteomes" id="UP000037460"/>
    </source>
</evidence>
<name>A0A0M0K2N6_9EUKA</name>
<dbReference type="EMBL" id="JWZX01001715">
    <property type="protein sequence ID" value="KOO32648.1"/>
    <property type="molecule type" value="Genomic_DNA"/>
</dbReference>
<organism evidence="2 3">
    <name type="scientific">Chrysochromulina tobinii</name>
    <dbReference type="NCBI Taxonomy" id="1460289"/>
    <lineage>
        <taxon>Eukaryota</taxon>
        <taxon>Haptista</taxon>
        <taxon>Haptophyta</taxon>
        <taxon>Prymnesiophyceae</taxon>
        <taxon>Prymnesiales</taxon>
        <taxon>Chrysochromulinaceae</taxon>
        <taxon>Chrysochromulina</taxon>
    </lineage>
</organism>
<feature type="non-terminal residue" evidence="2">
    <location>
        <position position="980"/>
    </location>
</feature>
<protein>
    <submittedName>
        <fullName evidence="2">Uncharacterized protein</fullName>
    </submittedName>
</protein>
<evidence type="ECO:0000313" key="2">
    <source>
        <dbReference type="EMBL" id="KOO32648.1"/>
    </source>
</evidence>
<gene>
    <name evidence="2" type="ORF">Ctob_016277</name>
</gene>
<sequence length="980" mass="106323">MERVSTIYKGASQEAIVAQYAAAMQEYQVYNTAFWDAIEPSLRFEGAYEAMDRLQKKEFMNNDLRDGVGLYNYVRELTSVNPIDQQIEAMQALASHGKLPSGAKVTLVQVDQHANGLLAKWLAVQRSDATPDVLDFRTRLIASLPDEPFSDKMVSIRLHLVDMCNANHDETKTPQGLVRIVAKRARELGLPAGSVLDDVVAPLIKTKKGDEKTKKGDGKDGKLPADEKSNRRPRAGKNDCDFCILDLCRSKEWSKGKDAKKHCLVCSFCDPTKTIPHYPAKGSTGAPTRTELMALTVCQAALRLDPKIDLKKQTIAYCRKLTEDADGTKKPDEVAAPLVSMEALEMLMDEHGQEVTDPAEFVAWAKSLGIDLCAPLITTLGVVEEAEEVAAGANEQAAVTPGYGWVQDNPVDATPASTALHAATPVSSLGRVLAPVPEEPFVSTQESKSKSNLEIQSVSYTEAFARGVAYQAQAHMEMERRLVALQKKLKDRTWSWPLAYLLKLPLTMTQAMLAAIKALQASTTGSAEKTLLWGIILTLAIDKFGVRLTPAVHAVLMYATRTILGMLGVFGQRLVSMSKRGVSTVLAQILATFASMLSALSASMSPTLTVVAPAQREHSEAAHVIAQIHEHMLSPLVTVVVPVGNLDGTIDTSVPGVEQIIWVEGRADEPGGSSDEPSSAYVHVAPGGFATGCTEIKNSTDFAFEADRFQEYRVQDERIAHLIQCDLESAHILLPLLGPVTADEIRSVHAGQTQPRLSPAGMAIMTHEEALLAALPSNGIPAKAELSDNGATTGVSKTMLGAIPGTKRAATSGFAVADDSMLDSKVTYLFVYYRCGVDGKLPTVRRKHVLQGALCNIGSEGEDVYCHGQAYHFAADVGRVCIDALKPGATERTRVRLHMSANNLGWYWIEPITDGNVIRELLLKNKESVTDVIAPTISVKLPSWCAWPCTPEVLESDQCFEELNQQILAPINPHTGVSMN</sequence>
<dbReference type="Proteomes" id="UP000037460">
    <property type="component" value="Unassembled WGS sequence"/>
</dbReference>
<comment type="caution">
    <text evidence="2">The sequence shown here is derived from an EMBL/GenBank/DDBJ whole genome shotgun (WGS) entry which is preliminary data.</text>
</comment>
<keyword evidence="3" id="KW-1185">Reference proteome</keyword>
<accession>A0A0M0K2N6</accession>
<proteinExistence type="predicted"/>
<feature type="region of interest" description="Disordered" evidence="1">
    <location>
        <begin position="209"/>
        <end position="235"/>
    </location>
</feature>
<dbReference type="AlphaFoldDB" id="A0A0M0K2N6"/>
<reference evidence="3" key="1">
    <citation type="journal article" date="2015" name="PLoS Genet.">
        <title>Genome Sequence and Transcriptome Analyses of Chrysochromulina tobin: Metabolic Tools for Enhanced Algal Fitness in the Prominent Order Prymnesiales (Haptophyceae).</title>
        <authorList>
            <person name="Hovde B.T."/>
            <person name="Deodato C.R."/>
            <person name="Hunsperger H.M."/>
            <person name="Ryken S.A."/>
            <person name="Yost W."/>
            <person name="Jha R.K."/>
            <person name="Patterson J."/>
            <person name="Monnat R.J. Jr."/>
            <person name="Barlow S.B."/>
            <person name="Starkenburg S.R."/>
            <person name="Cattolico R.A."/>
        </authorList>
    </citation>
    <scope>NUCLEOTIDE SEQUENCE</scope>
    <source>
        <strain evidence="3">CCMP291</strain>
    </source>
</reference>